<dbReference type="AlphaFoldDB" id="A0A2J6SW28"/>
<dbReference type="Proteomes" id="UP000235371">
    <property type="component" value="Unassembled WGS sequence"/>
</dbReference>
<evidence type="ECO:0000256" key="1">
    <source>
        <dbReference type="SAM" id="SignalP"/>
    </source>
</evidence>
<reference evidence="2 3" key="1">
    <citation type="submission" date="2016-04" db="EMBL/GenBank/DDBJ databases">
        <title>A degradative enzymes factory behind the ericoid mycorrhizal symbiosis.</title>
        <authorList>
            <consortium name="DOE Joint Genome Institute"/>
            <person name="Martino E."/>
            <person name="Morin E."/>
            <person name="Grelet G."/>
            <person name="Kuo A."/>
            <person name="Kohler A."/>
            <person name="Daghino S."/>
            <person name="Barry K."/>
            <person name="Choi C."/>
            <person name="Cichocki N."/>
            <person name="Clum A."/>
            <person name="Copeland A."/>
            <person name="Hainaut M."/>
            <person name="Haridas S."/>
            <person name="Labutti K."/>
            <person name="Lindquist E."/>
            <person name="Lipzen A."/>
            <person name="Khouja H.-R."/>
            <person name="Murat C."/>
            <person name="Ohm R."/>
            <person name="Olson A."/>
            <person name="Spatafora J."/>
            <person name="Veneault-Fourrey C."/>
            <person name="Henrissat B."/>
            <person name="Grigoriev I."/>
            <person name="Martin F."/>
            <person name="Perotto S."/>
        </authorList>
    </citation>
    <scope>NUCLEOTIDE SEQUENCE [LARGE SCALE GENOMIC DNA]</scope>
    <source>
        <strain evidence="2 3">E</strain>
    </source>
</reference>
<evidence type="ECO:0000313" key="3">
    <source>
        <dbReference type="Proteomes" id="UP000235371"/>
    </source>
</evidence>
<keyword evidence="3" id="KW-1185">Reference proteome</keyword>
<proteinExistence type="predicted"/>
<dbReference type="RefSeq" id="XP_024731879.1">
    <property type="nucleotide sequence ID" value="XM_024883670.1"/>
</dbReference>
<gene>
    <name evidence="2" type="ORF">K444DRAFT_633859</name>
</gene>
<dbReference type="InParanoid" id="A0A2J6SW28"/>
<dbReference type="GeneID" id="36591747"/>
<feature type="chain" id="PRO_5014400286" description="Ecp2 effector protein domain-containing protein" evidence="1">
    <location>
        <begin position="20"/>
        <end position="153"/>
    </location>
</feature>
<protein>
    <recommendedName>
        <fullName evidence="4">Ecp2 effector protein domain-containing protein</fullName>
    </recommendedName>
</protein>
<evidence type="ECO:0000313" key="2">
    <source>
        <dbReference type="EMBL" id="PMD54975.1"/>
    </source>
</evidence>
<accession>A0A2J6SW28</accession>
<name>A0A2J6SW28_9HELO</name>
<organism evidence="2 3">
    <name type="scientific">Hyaloscypha bicolor E</name>
    <dbReference type="NCBI Taxonomy" id="1095630"/>
    <lineage>
        <taxon>Eukaryota</taxon>
        <taxon>Fungi</taxon>
        <taxon>Dikarya</taxon>
        <taxon>Ascomycota</taxon>
        <taxon>Pezizomycotina</taxon>
        <taxon>Leotiomycetes</taxon>
        <taxon>Helotiales</taxon>
        <taxon>Hyaloscyphaceae</taxon>
        <taxon>Hyaloscypha</taxon>
        <taxon>Hyaloscypha bicolor</taxon>
    </lineage>
</organism>
<dbReference type="EMBL" id="KZ613856">
    <property type="protein sequence ID" value="PMD54975.1"/>
    <property type="molecule type" value="Genomic_DNA"/>
</dbReference>
<feature type="signal peptide" evidence="1">
    <location>
        <begin position="1"/>
        <end position="19"/>
    </location>
</feature>
<keyword evidence="1" id="KW-0732">Signal</keyword>
<sequence>MKVLQNTGLILLAASLAAATCFKGKGAIQVARDNIPVVCAQLQGQYNPQLSRDACVTGGSDHWYFLVKNTNNKNWATVALKDCTDGLMQEIGKCGEKGGKHTTNGIYFEVDPSNGICIDTAYINNHPISSKFRVKREVKIFYDIANSTDVGSV</sequence>
<evidence type="ECO:0008006" key="4">
    <source>
        <dbReference type="Google" id="ProtNLM"/>
    </source>
</evidence>